<dbReference type="Gene3D" id="3.40.50.1240">
    <property type="entry name" value="Phosphoglycerate mutase-like"/>
    <property type="match status" value="1"/>
</dbReference>
<comment type="caution">
    <text evidence="1">The sequence shown here is derived from an EMBL/GenBank/DDBJ whole genome shotgun (WGS) entry which is preliminary data.</text>
</comment>
<accession>A0A7J5TGV7</accession>
<dbReference type="InterPro" id="IPR029033">
    <property type="entry name" value="His_PPase_superfam"/>
</dbReference>
<organism evidence="1 2">
    <name type="scientific">Bifidobacterium dentium</name>
    <dbReference type="NCBI Taxonomy" id="1689"/>
    <lineage>
        <taxon>Bacteria</taxon>
        <taxon>Bacillati</taxon>
        <taxon>Actinomycetota</taxon>
        <taxon>Actinomycetes</taxon>
        <taxon>Bifidobacteriales</taxon>
        <taxon>Bifidobacteriaceae</taxon>
        <taxon>Bifidobacterium</taxon>
    </lineage>
</organism>
<dbReference type="Proteomes" id="UP000429211">
    <property type="component" value="Unassembled WGS sequence"/>
</dbReference>
<feature type="non-terminal residue" evidence="1">
    <location>
        <position position="1"/>
    </location>
</feature>
<protein>
    <submittedName>
        <fullName evidence="1">Phosphoglyceromutase</fullName>
    </submittedName>
</protein>
<dbReference type="AlphaFoldDB" id="A0A7J5TGV7"/>
<name>A0A7J5TGV7_9BIFI</name>
<reference evidence="1 2" key="1">
    <citation type="journal article" date="2019" name="Nat. Med.">
        <title>A library of human gut bacterial isolates paired with longitudinal multiomics data enables mechanistic microbiome research.</title>
        <authorList>
            <person name="Poyet M."/>
            <person name="Groussin M."/>
            <person name="Gibbons S.M."/>
            <person name="Avila-Pacheco J."/>
            <person name="Jiang X."/>
            <person name="Kearney S.M."/>
            <person name="Perrotta A.R."/>
            <person name="Berdy B."/>
            <person name="Zhao S."/>
            <person name="Lieberman T.D."/>
            <person name="Swanson P.K."/>
            <person name="Smith M."/>
            <person name="Roesemann S."/>
            <person name="Alexander J.E."/>
            <person name="Rich S.A."/>
            <person name="Livny J."/>
            <person name="Vlamakis H."/>
            <person name="Clish C."/>
            <person name="Bullock K."/>
            <person name="Deik A."/>
            <person name="Scott J."/>
            <person name="Pierce K.A."/>
            <person name="Xavier R.J."/>
            <person name="Alm E.J."/>
        </authorList>
    </citation>
    <scope>NUCLEOTIDE SEQUENCE [LARGE SCALE GENOMIC DNA]</scope>
    <source>
        <strain evidence="1 2">BIOML-A2</strain>
    </source>
</reference>
<proteinExistence type="predicted"/>
<sequence>RAIVKMLDNLSEEEIAKVNIPTAMPLLYELDENFKPIKPRGEYLDPEAAAAGAAAVAAQGQK</sequence>
<evidence type="ECO:0000313" key="1">
    <source>
        <dbReference type="EMBL" id="KAB7460429.1"/>
    </source>
</evidence>
<evidence type="ECO:0000313" key="2">
    <source>
        <dbReference type="Proteomes" id="UP000429211"/>
    </source>
</evidence>
<gene>
    <name evidence="1" type="ORF">GBB04_07840</name>
</gene>
<dbReference type="EMBL" id="WDPD01000007">
    <property type="protein sequence ID" value="KAB7460429.1"/>
    <property type="molecule type" value="Genomic_DNA"/>
</dbReference>